<evidence type="ECO:0000313" key="3">
    <source>
        <dbReference type="Proteomes" id="UP001361239"/>
    </source>
</evidence>
<reference evidence="2 3" key="1">
    <citation type="submission" date="2024-03" db="EMBL/GenBank/DDBJ databases">
        <authorList>
            <person name="Jo J.-H."/>
        </authorList>
    </citation>
    <scope>NUCLEOTIDE SEQUENCE [LARGE SCALE GENOMIC DNA]</scope>
    <source>
        <strain evidence="2 3">PS1R-30</strain>
    </source>
</reference>
<accession>A0ABU8RV49</accession>
<evidence type="ECO:0000256" key="1">
    <source>
        <dbReference type="SAM" id="Phobius"/>
    </source>
</evidence>
<gene>
    <name evidence="2" type="ORF">WG901_08410</name>
</gene>
<dbReference type="RefSeq" id="WP_339586558.1">
    <property type="nucleotide sequence ID" value="NZ_JBBHJZ010000001.1"/>
</dbReference>
<keyword evidence="1" id="KW-0472">Membrane</keyword>
<keyword evidence="1" id="KW-0812">Transmembrane</keyword>
<proteinExistence type="predicted"/>
<evidence type="ECO:0008006" key="4">
    <source>
        <dbReference type="Google" id="ProtNLM"/>
    </source>
</evidence>
<protein>
    <recommendedName>
        <fullName evidence="4">Potassium channel domain-containing protein</fullName>
    </recommendedName>
</protein>
<organism evidence="2 3">
    <name type="scientific">Novosphingobium anseongense</name>
    <dbReference type="NCBI Taxonomy" id="3133436"/>
    <lineage>
        <taxon>Bacteria</taxon>
        <taxon>Pseudomonadati</taxon>
        <taxon>Pseudomonadota</taxon>
        <taxon>Alphaproteobacteria</taxon>
        <taxon>Sphingomonadales</taxon>
        <taxon>Sphingomonadaceae</taxon>
        <taxon>Novosphingobium</taxon>
    </lineage>
</organism>
<evidence type="ECO:0000313" key="2">
    <source>
        <dbReference type="EMBL" id="MEJ5976654.1"/>
    </source>
</evidence>
<keyword evidence="1" id="KW-1133">Transmembrane helix</keyword>
<feature type="transmembrane region" description="Helical" evidence="1">
    <location>
        <begin position="129"/>
        <end position="150"/>
    </location>
</feature>
<feature type="transmembrane region" description="Helical" evidence="1">
    <location>
        <begin position="100"/>
        <end position="117"/>
    </location>
</feature>
<feature type="transmembrane region" description="Helical" evidence="1">
    <location>
        <begin position="63"/>
        <end position="88"/>
    </location>
</feature>
<name>A0ABU8RV49_9SPHN</name>
<keyword evidence="3" id="KW-1185">Reference proteome</keyword>
<dbReference type="Proteomes" id="UP001361239">
    <property type="component" value="Unassembled WGS sequence"/>
</dbReference>
<comment type="caution">
    <text evidence="2">The sequence shown here is derived from an EMBL/GenBank/DDBJ whole genome shotgun (WGS) entry which is preliminary data.</text>
</comment>
<sequence length="335" mass="35447">MSLRTIELLAGQVLAIVTLRDVFDTVVVPGGSKATLRVARRCVALLLPLWKHLRHRAGISTTFAPMILVLSFVIWMGLLSLAFGMMAHALSTSFDPPLRSFSQAVYLVGSGLVTVGLSETDALGGARWVVLGSGFCGLAVMTMAVTYLLVVQSSLAGRDTGILKLMTAAGNPPSALRLLERHAAIENVSGISRVLDDGRDWCASVQQSHAAHPSLIYFRSVGTGAGWPAALGALLDLALIVEHLLDFREARGCAALMREEGARMASELVTLLKLPPAAPAKALEGANGLKSRLMAAGYAIRQDADLEAFLRARQEHAVLVSALADHLGLPAASLD</sequence>
<dbReference type="EMBL" id="JBBHJZ010000001">
    <property type="protein sequence ID" value="MEJ5976654.1"/>
    <property type="molecule type" value="Genomic_DNA"/>
</dbReference>